<dbReference type="RefSeq" id="WP_159445154.1">
    <property type="nucleotide sequence ID" value="NZ_AP017422.1"/>
</dbReference>
<feature type="region of interest" description="Disordered" evidence="1">
    <location>
        <begin position="45"/>
        <end position="119"/>
    </location>
</feature>
<dbReference type="KEGG" id="fln:FLA_1752"/>
<dbReference type="AlphaFoldDB" id="A0A173MDY5"/>
<evidence type="ECO:0000256" key="1">
    <source>
        <dbReference type="SAM" id="MobiDB-lite"/>
    </source>
</evidence>
<reference evidence="3" key="1">
    <citation type="submission" date="2017-01" db="EMBL/GenBank/DDBJ databases">
        <authorList>
            <person name="Varghese N."/>
            <person name="Submissions S."/>
        </authorList>
    </citation>
    <scope>NUCLEOTIDE SEQUENCE [LARGE SCALE GENOMIC DNA]</scope>
    <source>
        <strain evidence="3">DSM 21054</strain>
    </source>
</reference>
<dbReference type="EMBL" id="FTOR01000008">
    <property type="protein sequence ID" value="SIT28747.1"/>
    <property type="molecule type" value="Genomic_DNA"/>
</dbReference>
<dbReference type="Proteomes" id="UP000186917">
    <property type="component" value="Unassembled WGS sequence"/>
</dbReference>
<proteinExistence type="predicted"/>
<evidence type="ECO:0000313" key="2">
    <source>
        <dbReference type="EMBL" id="SIT28747.1"/>
    </source>
</evidence>
<keyword evidence="3" id="KW-1185">Reference proteome</keyword>
<protein>
    <submittedName>
        <fullName evidence="2">Uncharacterized protein</fullName>
    </submittedName>
</protein>
<sequence length="119" mass="14197">MVWNDVFVYSNSYEKTFIPPIKNNFMQNLEEQNLTSSFGIYDFQEYYMPGGSSPVEEDDELEDEDENEEDWEELEDEEIEEAEPDLPLDKEDLDENDLTDEEVEDLEWEDTEEDEDDDV</sequence>
<organism evidence="2 3">
    <name type="scientific">Filimonas lacunae</name>
    <dbReference type="NCBI Taxonomy" id="477680"/>
    <lineage>
        <taxon>Bacteria</taxon>
        <taxon>Pseudomonadati</taxon>
        <taxon>Bacteroidota</taxon>
        <taxon>Chitinophagia</taxon>
        <taxon>Chitinophagales</taxon>
        <taxon>Chitinophagaceae</taxon>
        <taxon>Filimonas</taxon>
    </lineage>
</organism>
<feature type="compositionally biased region" description="Acidic residues" evidence="1">
    <location>
        <begin position="55"/>
        <end position="119"/>
    </location>
</feature>
<evidence type="ECO:0000313" key="3">
    <source>
        <dbReference type="Proteomes" id="UP000186917"/>
    </source>
</evidence>
<name>A0A173MDY5_9BACT</name>
<gene>
    <name evidence="2" type="ORF">SAMN05421788_108117</name>
</gene>
<accession>A0A173MDY5</accession>